<feature type="domain" description="Peptidase S26" evidence="7">
    <location>
        <begin position="1"/>
        <end position="87"/>
    </location>
</feature>
<evidence type="ECO:0000256" key="5">
    <source>
        <dbReference type="ARBA" id="ARBA00022801"/>
    </source>
</evidence>
<sequence length="261" mass="30356">MSSTIEPDEVIIVSKLHYPIRIFSITIPGLTGVERNDICVFKNPNYNAEYLIKRCIGLPGETLTVKHNEVFIGDRNLKTPTNAVFKYVVYLRDRKAFYRFKQKTPVIHSDSSDLKVIINVNDDHRKLLTKANNVVSFRKVELTDSDKLMFPTELKKSWNRDNYGPIKIPKRGMITRLDDFDLKLYKTVIQSESNSVLQCGDSVFINGVVQKVYRFKKDYYFVMGDNRHNSIDSRYWGFLSEDFIIGKACFKLNKFQLQSLN</sequence>
<comment type="subcellular location">
    <subcellularLocation>
        <location evidence="6">Membrane</location>
        <topology evidence="6">Single-pass type II membrane protein</topology>
    </subcellularLocation>
</comment>
<evidence type="ECO:0000256" key="3">
    <source>
        <dbReference type="ARBA" id="ARBA00013208"/>
    </source>
</evidence>
<keyword evidence="5 6" id="KW-0378">Hydrolase</keyword>
<keyword evidence="9" id="KW-1185">Reference proteome</keyword>
<dbReference type="PRINTS" id="PR00727">
    <property type="entry name" value="LEADERPTASE"/>
</dbReference>
<evidence type="ECO:0000313" key="8">
    <source>
        <dbReference type="EMBL" id="GAA4335458.1"/>
    </source>
</evidence>
<dbReference type="PROSITE" id="PS00761">
    <property type="entry name" value="SPASE_I_3"/>
    <property type="match status" value="1"/>
</dbReference>
<evidence type="ECO:0000256" key="2">
    <source>
        <dbReference type="ARBA" id="ARBA00009370"/>
    </source>
</evidence>
<dbReference type="InterPro" id="IPR019533">
    <property type="entry name" value="Peptidase_S26"/>
</dbReference>
<gene>
    <name evidence="8" type="ORF">GCM10023149_43490</name>
</gene>
<evidence type="ECO:0000256" key="6">
    <source>
        <dbReference type="RuleBase" id="RU362042"/>
    </source>
</evidence>
<name>A0ABP8H7G2_9SPHI</name>
<dbReference type="SUPFAM" id="SSF51306">
    <property type="entry name" value="LexA/Signal peptidase"/>
    <property type="match status" value="1"/>
</dbReference>
<dbReference type="InterPro" id="IPR000223">
    <property type="entry name" value="Pept_S26A_signal_pept_1"/>
</dbReference>
<reference evidence="9" key="1">
    <citation type="journal article" date="2019" name="Int. J. Syst. Evol. Microbiol.">
        <title>The Global Catalogue of Microorganisms (GCM) 10K type strain sequencing project: providing services to taxonomists for standard genome sequencing and annotation.</title>
        <authorList>
            <consortium name="The Broad Institute Genomics Platform"/>
            <consortium name="The Broad Institute Genome Sequencing Center for Infectious Disease"/>
            <person name="Wu L."/>
            <person name="Ma J."/>
        </authorList>
    </citation>
    <scope>NUCLEOTIDE SEQUENCE [LARGE SCALE GENOMIC DNA]</scope>
    <source>
        <strain evidence="9">JCM 17705</strain>
    </source>
</reference>
<dbReference type="PANTHER" id="PTHR43390">
    <property type="entry name" value="SIGNAL PEPTIDASE I"/>
    <property type="match status" value="1"/>
</dbReference>
<evidence type="ECO:0000256" key="4">
    <source>
        <dbReference type="ARBA" id="ARBA00019232"/>
    </source>
</evidence>
<proteinExistence type="inferred from homology"/>
<dbReference type="InterPro" id="IPR036286">
    <property type="entry name" value="LexA/Signal_pep-like_sf"/>
</dbReference>
<protein>
    <recommendedName>
        <fullName evidence="4 6">Signal peptidase I</fullName>
        <ecNumber evidence="3 6">3.4.21.89</ecNumber>
    </recommendedName>
</protein>
<comment type="caution">
    <text evidence="8">The sequence shown here is derived from an EMBL/GenBank/DDBJ whole genome shotgun (WGS) entry which is preliminary data.</text>
</comment>
<dbReference type="NCBIfam" id="TIGR02227">
    <property type="entry name" value="sigpep_I_bact"/>
    <property type="match status" value="1"/>
</dbReference>
<dbReference type="PANTHER" id="PTHR43390:SF1">
    <property type="entry name" value="CHLOROPLAST PROCESSING PEPTIDASE"/>
    <property type="match status" value="1"/>
</dbReference>
<evidence type="ECO:0000313" key="9">
    <source>
        <dbReference type="Proteomes" id="UP001500582"/>
    </source>
</evidence>
<comment type="similarity">
    <text evidence="2 6">Belongs to the peptidase S26 family.</text>
</comment>
<dbReference type="CDD" id="cd06530">
    <property type="entry name" value="S26_SPase_I"/>
    <property type="match status" value="2"/>
</dbReference>
<dbReference type="EC" id="3.4.21.89" evidence="3 6"/>
<feature type="domain" description="Peptidase S26" evidence="7">
    <location>
        <begin position="213"/>
        <end position="250"/>
    </location>
</feature>
<dbReference type="Proteomes" id="UP001500582">
    <property type="component" value="Unassembled WGS sequence"/>
</dbReference>
<dbReference type="EMBL" id="BAABFT010000015">
    <property type="protein sequence ID" value="GAA4335458.1"/>
    <property type="molecule type" value="Genomic_DNA"/>
</dbReference>
<organism evidence="8 9">
    <name type="scientific">Mucilaginibacter gynuensis</name>
    <dbReference type="NCBI Taxonomy" id="1302236"/>
    <lineage>
        <taxon>Bacteria</taxon>
        <taxon>Pseudomonadati</taxon>
        <taxon>Bacteroidota</taxon>
        <taxon>Sphingobacteriia</taxon>
        <taxon>Sphingobacteriales</taxon>
        <taxon>Sphingobacteriaceae</taxon>
        <taxon>Mucilaginibacter</taxon>
    </lineage>
</organism>
<evidence type="ECO:0000256" key="1">
    <source>
        <dbReference type="ARBA" id="ARBA00000677"/>
    </source>
</evidence>
<dbReference type="InterPro" id="IPR019758">
    <property type="entry name" value="Pept_S26A_signal_pept_1_CS"/>
</dbReference>
<keyword evidence="6" id="KW-0645">Protease</keyword>
<evidence type="ECO:0000259" key="7">
    <source>
        <dbReference type="Pfam" id="PF10502"/>
    </source>
</evidence>
<dbReference type="Pfam" id="PF10502">
    <property type="entry name" value="Peptidase_S26"/>
    <property type="match status" value="2"/>
</dbReference>
<accession>A0ABP8H7G2</accession>
<dbReference type="Gene3D" id="2.10.109.10">
    <property type="entry name" value="Umud Fragment, subunit A"/>
    <property type="match status" value="2"/>
</dbReference>
<comment type="catalytic activity">
    <reaction evidence="1 6">
        <text>Cleavage of hydrophobic, N-terminal signal or leader sequences from secreted and periplasmic proteins.</text>
        <dbReference type="EC" id="3.4.21.89"/>
    </reaction>
</comment>